<sequence>MRRRGFGISGGVEWGVSGTALRREEQSAVFIRAYAASRDDDANLPGG</sequence>
<accession>F3G7V0</accession>
<proteinExistence type="predicted"/>
<organism evidence="1 2">
    <name type="scientific">Pseudomonas syringae pv. pisi str. 1704B</name>
    <dbReference type="NCBI Taxonomy" id="629263"/>
    <lineage>
        <taxon>Bacteria</taxon>
        <taxon>Pseudomonadati</taxon>
        <taxon>Pseudomonadota</taxon>
        <taxon>Gammaproteobacteria</taxon>
        <taxon>Pseudomonadales</taxon>
        <taxon>Pseudomonadaceae</taxon>
        <taxon>Pseudomonas</taxon>
        <taxon>Pseudomonas syringae</taxon>
    </lineage>
</organism>
<feature type="non-terminal residue" evidence="1">
    <location>
        <position position="47"/>
    </location>
</feature>
<name>F3G7V0_PSESJ</name>
<dbReference type="HOGENOM" id="CLU_3177452_0_0_6"/>
<reference evidence="1 2" key="1">
    <citation type="journal article" date="2011" name="PLoS Pathog.">
        <title>Dynamic evolution of pathogenicity revealed by sequencing and comparative genomics of 19 Pseudomonas syringae isolates.</title>
        <authorList>
            <person name="Baltrus D.A."/>
            <person name="Nishimura M.T."/>
            <person name="Romanchuk A."/>
            <person name="Chang J.H."/>
            <person name="Mukhtar M.S."/>
            <person name="Cherkis K."/>
            <person name="Roach J."/>
            <person name="Grant S.R."/>
            <person name="Jones C.D."/>
            <person name="Dangl J.L."/>
        </authorList>
    </citation>
    <scope>NUCLEOTIDE SEQUENCE [LARGE SCALE GENOMIC DNA]</scope>
    <source>
        <strain evidence="1 2">1704B</strain>
    </source>
</reference>
<protein>
    <submittedName>
        <fullName evidence="1">Uncharacterized protein</fullName>
    </submittedName>
</protein>
<evidence type="ECO:0000313" key="1">
    <source>
        <dbReference type="EMBL" id="EGH43150.1"/>
    </source>
</evidence>
<evidence type="ECO:0000313" key="2">
    <source>
        <dbReference type="Proteomes" id="UP000004986"/>
    </source>
</evidence>
<dbReference type="Proteomes" id="UP000004986">
    <property type="component" value="Unassembled WGS sequence"/>
</dbReference>
<gene>
    <name evidence="1" type="ORF">PSYPI_12449</name>
</gene>
<comment type="caution">
    <text evidence="1">The sequence shown here is derived from an EMBL/GenBank/DDBJ whole genome shotgun (WGS) entry which is preliminary data.</text>
</comment>
<keyword evidence="2" id="KW-1185">Reference proteome</keyword>
<dbReference type="EMBL" id="AEAI01000620">
    <property type="protein sequence ID" value="EGH43150.1"/>
    <property type="molecule type" value="Genomic_DNA"/>
</dbReference>
<dbReference type="AlphaFoldDB" id="F3G7V0"/>